<gene>
    <name evidence="1" type="primary">Vigan.08G127200</name>
    <name evidence="1" type="ORF">VIGAN_08127200</name>
</gene>
<proteinExistence type="predicted"/>
<keyword evidence="2" id="KW-1185">Reference proteome</keyword>
<dbReference type="EMBL" id="AP015041">
    <property type="protein sequence ID" value="BAT94651.1"/>
    <property type="molecule type" value="Genomic_DNA"/>
</dbReference>
<dbReference type="Proteomes" id="UP000291084">
    <property type="component" value="Chromosome 8"/>
</dbReference>
<dbReference type="AlphaFoldDB" id="A0A0S3SPF6"/>
<accession>A0A0S3SPF6</accession>
<protein>
    <submittedName>
        <fullName evidence="1">Uncharacterized protein</fullName>
    </submittedName>
</protein>
<sequence>MTSPLFIFDDDEYTMEGSCKTKVKFGKLGGAEEEAKEATGSSKHGAIVNGGRVSKRFRGMELFFVPEAGKIELDRFLSLTFFMS</sequence>
<evidence type="ECO:0000313" key="2">
    <source>
        <dbReference type="Proteomes" id="UP000291084"/>
    </source>
</evidence>
<organism evidence="1 2">
    <name type="scientific">Vigna angularis var. angularis</name>
    <dbReference type="NCBI Taxonomy" id="157739"/>
    <lineage>
        <taxon>Eukaryota</taxon>
        <taxon>Viridiplantae</taxon>
        <taxon>Streptophyta</taxon>
        <taxon>Embryophyta</taxon>
        <taxon>Tracheophyta</taxon>
        <taxon>Spermatophyta</taxon>
        <taxon>Magnoliopsida</taxon>
        <taxon>eudicotyledons</taxon>
        <taxon>Gunneridae</taxon>
        <taxon>Pentapetalae</taxon>
        <taxon>rosids</taxon>
        <taxon>fabids</taxon>
        <taxon>Fabales</taxon>
        <taxon>Fabaceae</taxon>
        <taxon>Papilionoideae</taxon>
        <taxon>50 kb inversion clade</taxon>
        <taxon>NPAAA clade</taxon>
        <taxon>indigoferoid/millettioid clade</taxon>
        <taxon>Phaseoleae</taxon>
        <taxon>Vigna</taxon>
    </lineage>
</organism>
<evidence type="ECO:0000313" key="1">
    <source>
        <dbReference type="EMBL" id="BAT94651.1"/>
    </source>
</evidence>
<reference evidence="1 2" key="1">
    <citation type="journal article" date="2015" name="Sci. Rep.">
        <title>The power of single molecule real-time sequencing technology in the de novo assembly of a eukaryotic genome.</title>
        <authorList>
            <person name="Sakai H."/>
            <person name="Naito K."/>
            <person name="Ogiso-Tanaka E."/>
            <person name="Takahashi Y."/>
            <person name="Iseki K."/>
            <person name="Muto C."/>
            <person name="Satou K."/>
            <person name="Teruya K."/>
            <person name="Shiroma A."/>
            <person name="Shimoji M."/>
            <person name="Hirano T."/>
            <person name="Itoh T."/>
            <person name="Kaga A."/>
            <person name="Tomooka N."/>
        </authorList>
    </citation>
    <scope>NUCLEOTIDE SEQUENCE [LARGE SCALE GENOMIC DNA]</scope>
    <source>
        <strain evidence="2">cv. Shumari</strain>
    </source>
</reference>
<name>A0A0S3SPF6_PHAAN</name>